<dbReference type="GO" id="GO:0008610">
    <property type="term" value="P:lipid biosynthetic process"/>
    <property type="evidence" value="ECO:0007669"/>
    <property type="project" value="InterPro"/>
</dbReference>
<accession>A0A443Z5K3</accession>
<evidence type="ECO:0000313" key="7">
    <source>
        <dbReference type="EMBL" id="RWU12058.1"/>
    </source>
</evidence>
<dbReference type="Pfam" id="PF02353">
    <property type="entry name" value="CMAS"/>
    <property type="match status" value="1"/>
</dbReference>
<evidence type="ECO:0000256" key="2">
    <source>
        <dbReference type="ARBA" id="ARBA00022603"/>
    </source>
</evidence>
<keyword evidence="4" id="KW-0949">S-adenosyl-L-methionine</keyword>
<dbReference type="GO" id="GO:0008168">
    <property type="term" value="F:methyltransferase activity"/>
    <property type="evidence" value="ECO:0007669"/>
    <property type="project" value="UniProtKB-KW"/>
</dbReference>
<feature type="active site" evidence="6">
    <location>
        <position position="390"/>
    </location>
</feature>
<dbReference type="EMBL" id="RSFE01000002">
    <property type="protein sequence ID" value="RWU12058.1"/>
    <property type="molecule type" value="Genomic_DNA"/>
</dbReference>
<dbReference type="InterPro" id="IPR029063">
    <property type="entry name" value="SAM-dependent_MTases_sf"/>
</dbReference>
<keyword evidence="8" id="KW-1185">Reference proteome</keyword>
<proteinExistence type="inferred from homology"/>
<dbReference type="PIRSF" id="PIRSF003085">
    <property type="entry name" value="CMAS"/>
    <property type="match status" value="1"/>
</dbReference>
<organism evidence="7 8">
    <name type="scientific">Pseudidiomarina gelatinasegens</name>
    <dbReference type="NCBI Taxonomy" id="2487740"/>
    <lineage>
        <taxon>Bacteria</taxon>
        <taxon>Pseudomonadati</taxon>
        <taxon>Pseudomonadota</taxon>
        <taxon>Gammaproteobacteria</taxon>
        <taxon>Alteromonadales</taxon>
        <taxon>Idiomarinaceae</taxon>
        <taxon>Pseudidiomarina</taxon>
    </lineage>
</organism>
<dbReference type="Proteomes" id="UP000288789">
    <property type="component" value="Unassembled WGS sequence"/>
</dbReference>
<evidence type="ECO:0000313" key="8">
    <source>
        <dbReference type="Proteomes" id="UP000288789"/>
    </source>
</evidence>
<evidence type="ECO:0000256" key="3">
    <source>
        <dbReference type="ARBA" id="ARBA00022679"/>
    </source>
</evidence>
<protein>
    <submittedName>
        <fullName evidence="7">Class I SAM-dependent methyltransferase</fullName>
    </submittedName>
</protein>
<dbReference type="PANTHER" id="PTHR43667:SF2">
    <property type="entry name" value="FATTY ACID C-METHYL TRANSFERASE"/>
    <property type="match status" value="1"/>
</dbReference>
<keyword evidence="2 7" id="KW-0489">Methyltransferase</keyword>
<comment type="similarity">
    <text evidence="1">Belongs to the CFA/CMAS family.</text>
</comment>
<dbReference type="RefSeq" id="WP_128351426.1">
    <property type="nucleotide sequence ID" value="NZ_RSFE01000002.1"/>
</dbReference>
<evidence type="ECO:0000256" key="4">
    <source>
        <dbReference type="ARBA" id="ARBA00022691"/>
    </source>
</evidence>
<dbReference type="CDD" id="cd02440">
    <property type="entry name" value="AdoMet_MTases"/>
    <property type="match status" value="1"/>
</dbReference>
<reference evidence="7 8" key="1">
    <citation type="submission" date="2018-12" db="EMBL/GenBank/DDBJ databases">
        <authorList>
            <person name="Li A."/>
            <person name="Zhang M."/>
            <person name="Zhu H."/>
        </authorList>
    </citation>
    <scope>NUCLEOTIDE SEQUENCE [LARGE SCALE GENOMIC DNA]</scope>
    <source>
        <strain evidence="7 8">R04H25</strain>
    </source>
</reference>
<evidence type="ECO:0000256" key="6">
    <source>
        <dbReference type="PIRSR" id="PIRSR003085-1"/>
    </source>
</evidence>
<dbReference type="SUPFAM" id="SSF53335">
    <property type="entry name" value="S-adenosyl-L-methionine-dependent methyltransferases"/>
    <property type="match status" value="1"/>
</dbReference>
<dbReference type="AlphaFoldDB" id="A0A443Z5K3"/>
<sequence length="412" mass="47061">MYKEDALAVMQNDLTSVDKVLRKTVLGLLGKLTEGYLVVKERGEVVGKFGSETSSLKAEIDIQKRDFYRRFLFGGSIGAAELFMDESWTTPNLTHVIQIFARNLPALDAAEAKLSWLLLPIQKFQHWRRNNSKRQAKENISAHYDLGNDLYRAFLDPSLQYSSAVYPRVDADLAEAQQHKLKRLCDSLELKPEDHLLEIGTGWGGLAVFAAKHYGCHVTTTTISEEQFRYTEALIAKENLGDKITLLKNDYRDLTGTYDKLVSVEMIEAVGRKYMATFFNTCNRLLKPNGKMALQAITIADQRMKSYANSVDFIQKYIFPGGFLPSITMMSEMFTKHTSMVIRHVDDIGFDYAKTLADWRVKFNKAHPQLMQHGYDERFGRMWNYYLCYCEGGFLERAVSAVQLVATKPQCR</sequence>
<evidence type="ECO:0000256" key="5">
    <source>
        <dbReference type="ARBA" id="ARBA00023098"/>
    </source>
</evidence>
<keyword evidence="5" id="KW-0443">Lipid metabolism</keyword>
<dbReference type="Gene3D" id="3.40.50.150">
    <property type="entry name" value="Vaccinia Virus protein VP39"/>
    <property type="match status" value="1"/>
</dbReference>
<evidence type="ECO:0000256" key="1">
    <source>
        <dbReference type="ARBA" id="ARBA00010815"/>
    </source>
</evidence>
<keyword evidence="3 7" id="KW-0808">Transferase</keyword>
<dbReference type="OrthoDB" id="9782855at2"/>
<dbReference type="InterPro" id="IPR050723">
    <property type="entry name" value="CFA/CMAS"/>
</dbReference>
<gene>
    <name evidence="7" type="ORF">EGC76_02380</name>
</gene>
<dbReference type="GO" id="GO:0032259">
    <property type="term" value="P:methylation"/>
    <property type="evidence" value="ECO:0007669"/>
    <property type="project" value="UniProtKB-KW"/>
</dbReference>
<dbReference type="InterPro" id="IPR003333">
    <property type="entry name" value="CMAS"/>
</dbReference>
<comment type="caution">
    <text evidence="7">The sequence shown here is derived from an EMBL/GenBank/DDBJ whole genome shotgun (WGS) entry which is preliminary data.</text>
</comment>
<name>A0A443Z5K3_9GAMM</name>
<dbReference type="PANTHER" id="PTHR43667">
    <property type="entry name" value="CYCLOPROPANE-FATTY-ACYL-PHOSPHOLIPID SYNTHASE"/>
    <property type="match status" value="1"/>
</dbReference>